<reference evidence="2 3" key="1">
    <citation type="submission" date="2016-06" db="EMBL/GenBank/DDBJ databases">
        <title>Genome sequence of Oerskovia enterophila DSM 43852.</title>
        <authorList>
            <person name="Poehlein A."/>
            <person name="Jag V."/>
            <person name="Bengelsdorf F.R."/>
            <person name="Daniel R."/>
            <person name="Duerre P."/>
        </authorList>
    </citation>
    <scope>NUCLEOTIDE SEQUENCE [LARGE SCALE GENOMIC DNA]</scope>
    <source>
        <strain evidence="2 3">DSM 43852</strain>
    </source>
</reference>
<dbReference type="Gene3D" id="3.10.450.50">
    <property type="match status" value="1"/>
</dbReference>
<dbReference type="Proteomes" id="UP000093412">
    <property type="component" value="Unassembled WGS sequence"/>
</dbReference>
<name>A0ABX2Y6H9_9CELL</name>
<dbReference type="InterPro" id="IPR037401">
    <property type="entry name" value="SnoaL-like"/>
</dbReference>
<protein>
    <submittedName>
        <fullName evidence="2">ECF RNA polymerase sigma factor SigG</fullName>
    </submittedName>
</protein>
<dbReference type="EMBL" id="MAQA01000009">
    <property type="protein sequence ID" value="OCI32177.1"/>
    <property type="molecule type" value="Genomic_DNA"/>
</dbReference>
<evidence type="ECO:0000313" key="3">
    <source>
        <dbReference type="Proteomes" id="UP000093412"/>
    </source>
</evidence>
<evidence type="ECO:0000313" key="2">
    <source>
        <dbReference type="EMBL" id="OCI32177.1"/>
    </source>
</evidence>
<evidence type="ECO:0000259" key="1">
    <source>
        <dbReference type="Pfam" id="PF12680"/>
    </source>
</evidence>
<comment type="caution">
    <text evidence="2">The sequence shown here is derived from an EMBL/GenBank/DDBJ whole genome shotgun (WGS) entry which is preliminary data.</text>
</comment>
<accession>A0ABX2Y6H9</accession>
<gene>
    <name evidence="2" type="primary">sigG</name>
    <name evidence="2" type="ORF">OERS_11490</name>
</gene>
<feature type="domain" description="SnoaL-like" evidence="1">
    <location>
        <begin position="7"/>
        <end position="100"/>
    </location>
</feature>
<proteinExistence type="predicted"/>
<keyword evidence="3" id="KW-1185">Reference proteome</keyword>
<dbReference type="InterPro" id="IPR032710">
    <property type="entry name" value="NTF2-like_dom_sf"/>
</dbReference>
<organism evidence="2 3">
    <name type="scientific">Oerskovia enterophila</name>
    <dbReference type="NCBI Taxonomy" id="43678"/>
    <lineage>
        <taxon>Bacteria</taxon>
        <taxon>Bacillati</taxon>
        <taxon>Actinomycetota</taxon>
        <taxon>Actinomycetes</taxon>
        <taxon>Micrococcales</taxon>
        <taxon>Cellulomonadaceae</taxon>
        <taxon>Oerskovia</taxon>
    </lineage>
</organism>
<sequence>MKNELLEKYLDAFERYDMPALVALLHDEATLSMPPYALWMQGPVEIEKWMVGPGAECRGSRMVPVQANGTFGFGQYRVSPDGGYDAWALQVIDTVDGKVTGINAFLDVEAWYPLFGLPLHLDA</sequence>
<dbReference type="SUPFAM" id="SSF54427">
    <property type="entry name" value="NTF2-like"/>
    <property type="match status" value="1"/>
</dbReference>
<dbReference type="Pfam" id="PF12680">
    <property type="entry name" value="SnoaL_2"/>
    <property type="match status" value="1"/>
</dbReference>